<accession>A0A7G9YLS6</accession>
<proteinExistence type="predicted"/>
<dbReference type="EMBL" id="MT631367">
    <property type="protein sequence ID" value="QNO48960.1"/>
    <property type="molecule type" value="Genomic_DNA"/>
</dbReference>
<evidence type="ECO:0008006" key="2">
    <source>
        <dbReference type="Google" id="ProtNLM"/>
    </source>
</evidence>
<dbReference type="InterPro" id="IPR019270">
    <property type="entry name" value="DUF2283"/>
</dbReference>
<gene>
    <name evidence="1" type="ORF">OEPDFBKK_00036</name>
</gene>
<sequence>MNMRNLSRSTVLETVTRPYSVIDGKYGRRIAQKVYGDHLVRVAFEEHEDHLLIVTAYPSKPKAVSGGVQMMIKYFKDIDILNIELHEGEFGYSEEIAEGVIFDISQEGEILSIEVLDVAKKFRKPAVERVFEKYVARAPQTMV</sequence>
<dbReference type="Pfam" id="PF10049">
    <property type="entry name" value="DUF2283"/>
    <property type="match status" value="1"/>
</dbReference>
<evidence type="ECO:0000313" key="1">
    <source>
        <dbReference type="EMBL" id="QNO48960.1"/>
    </source>
</evidence>
<dbReference type="AlphaFoldDB" id="A0A7G9YLS6"/>
<name>A0A7G9YLS6_9EURY</name>
<organism evidence="1">
    <name type="scientific">Candidatus Methanogaster sp. ANME-2c ERB4</name>
    <dbReference type="NCBI Taxonomy" id="2759911"/>
    <lineage>
        <taxon>Archaea</taxon>
        <taxon>Methanobacteriati</taxon>
        <taxon>Methanobacteriota</taxon>
        <taxon>Stenosarchaea group</taxon>
        <taxon>Methanomicrobia</taxon>
        <taxon>Methanosarcinales</taxon>
        <taxon>ANME-2 cluster</taxon>
        <taxon>Candidatus Methanogasteraceae</taxon>
        <taxon>Candidatus Methanogaster</taxon>
    </lineage>
</organism>
<reference evidence="1" key="1">
    <citation type="submission" date="2020-06" db="EMBL/GenBank/DDBJ databases">
        <title>Unique genomic features of the anaerobic methanotrophic archaea.</title>
        <authorList>
            <person name="Chadwick G.L."/>
            <person name="Skennerton C.T."/>
            <person name="Laso-Perez R."/>
            <person name="Leu A.O."/>
            <person name="Speth D.R."/>
            <person name="Yu H."/>
            <person name="Morgan-Lang C."/>
            <person name="Hatzenpichler R."/>
            <person name="Goudeau D."/>
            <person name="Malmstrom R."/>
            <person name="Brazelton W.J."/>
            <person name="Woyke T."/>
            <person name="Hallam S.J."/>
            <person name="Tyson G.W."/>
            <person name="Wegener G."/>
            <person name="Boetius A."/>
            <person name="Orphan V."/>
        </authorList>
    </citation>
    <scope>NUCLEOTIDE SEQUENCE</scope>
</reference>
<protein>
    <recommendedName>
        <fullName evidence="2">DUF2283 domain-containing protein</fullName>
    </recommendedName>
</protein>